<dbReference type="PANTHER" id="PTHR48098">
    <property type="entry name" value="ENTEROCHELIN ESTERASE-RELATED"/>
    <property type="match status" value="1"/>
</dbReference>
<keyword evidence="5" id="KW-0808">Transferase</keyword>
<comment type="caution">
    <text evidence="10">The sequence shown here is derived from an EMBL/GenBank/DDBJ whole genome shotgun (WGS) entry which is preliminary data.</text>
</comment>
<comment type="catalytic activity">
    <reaction evidence="8">
        <text>an acyl-CoA + a 1,2-diacyl-sn-glycerol = a triacyl-sn-glycerol + CoA</text>
        <dbReference type="Rhea" id="RHEA:10868"/>
        <dbReference type="ChEBI" id="CHEBI:17815"/>
        <dbReference type="ChEBI" id="CHEBI:57287"/>
        <dbReference type="ChEBI" id="CHEBI:58342"/>
        <dbReference type="ChEBI" id="CHEBI:64615"/>
        <dbReference type="EC" id="2.3.1.20"/>
    </reaction>
</comment>
<evidence type="ECO:0000256" key="4">
    <source>
        <dbReference type="ARBA" id="ARBA00013244"/>
    </source>
</evidence>
<keyword evidence="6" id="KW-0012">Acyltransferase</keyword>
<dbReference type="EC" id="2.3.1.122" evidence="3"/>
<dbReference type="EC" id="2.3.1.20" evidence="4"/>
<feature type="chain" id="PRO_5045598780" description="Acyl-CoA:diacylglycerol acyltransferase" evidence="9">
    <location>
        <begin position="43"/>
        <end position="342"/>
    </location>
</feature>
<dbReference type="InterPro" id="IPR029058">
    <property type="entry name" value="AB_hydrolase_fold"/>
</dbReference>
<evidence type="ECO:0000313" key="10">
    <source>
        <dbReference type="EMBL" id="GAB44043.1"/>
    </source>
</evidence>
<dbReference type="InterPro" id="IPR050583">
    <property type="entry name" value="Mycobacterial_A85_antigen"/>
</dbReference>
<evidence type="ECO:0000256" key="3">
    <source>
        <dbReference type="ARBA" id="ARBA00012820"/>
    </source>
</evidence>
<dbReference type="SUPFAM" id="SSF53474">
    <property type="entry name" value="alpha/beta-Hydrolases"/>
    <property type="match status" value="1"/>
</dbReference>
<evidence type="ECO:0000256" key="2">
    <source>
        <dbReference type="ARBA" id="ARBA00005874"/>
    </source>
</evidence>
<evidence type="ECO:0000256" key="5">
    <source>
        <dbReference type="ARBA" id="ARBA00022679"/>
    </source>
</evidence>
<comment type="similarity">
    <text evidence="2">Belongs to the mycobacterial A85 antigen family.</text>
</comment>
<evidence type="ECO:0000313" key="11">
    <source>
        <dbReference type="Proteomes" id="UP000004881"/>
    </source>
</evidence>
<organism evidence="10 11">
    <name type="scientific">Gordonia terrae NBRC 100016</name>
    <dbReference type="NCBI Taxonomy" id="1089454"/>
    <lineage>
        <taxon>Bacteria</taxon>
        <taxon>Bacillati</taxon>
        <taxon>Actinomycetota</taxon>
        <taxon>Actinomycetes</taxon>
        <taxon>Mycobacteriales</taxon>
        <taxon>Gordoniaceae</taxon>
        <taxon>Gordonia</taxon>
    </lineage>
</organism>
<gene>
    <name evidence="10" type="ORF">GOTRE_057_00160</name>
</gene>
<evidence type="ECO:0000256" key="6">
    <source>
        <dbReference type="ARBA" id="ARBA00023315"/>
    </source>
</evidence>
<evidence type="ECO:0000256" key="9">
    <source>
        <dbReference type="SAM" id="SignalP"/>
    </source>
</evidence>
<dbReference type="Proteomes" id="UP000004881">
    <property type="component" value="Unassembled WGS sequence"/>
</dbReference>
<feature type="signal peptide" evidence="9">
    <location>
        <begin position="1"/>
        <end position="42"/>
    </location>
</feature>
<dbReference type="EMBL" id="BAFD01000057">
    <property type="protein sequence ID" value="GAB44043.1"/>
    <property type="molecule type" value="Genomic_DNA"/>
</dbReference>
<evidence type="ECO:0000256" key="1">
    <source>
        <dbReference type="ARBA" id="ARBA00000697"/>
    </source>
</evidence>
<sequence>MTGISRRTTHRRGTQRTFFTVAAMTAALGVAGSLVAAAPATAAPERPVIERSVPDGPHTHLLDVYSAAMDKTIKVQVVTPRTGTGPRPSLYLLGGLNEEDPNNSIWTLKTDVAGFYADKNVNVVMPIAGDGSFYTDWQRDDPALGRYKWETFLTRELPSLIDERFDGNGVRGIAGLSMGAGAALVLAVRNPGFYDAVAAYSGCFTTTGPAGQAYPRGIVAAFGGNADNMWGPPGDPAWAEHDVVAKAANLRGSTVYVFTGTGRAGRYDAPGYPGNENPTDRQVIGGAIEVGSLWCTQQLDARLDQLNVPATIRYVDPGTHSWPYWVDQQRESWPTLRRGLGL</sequence>
<dbReference type="InterPro" id="IPR000801">
    <property type="entry name" value="Esterase-like"/>
</dbReference>
<proteinExistence type="inferred from homology"/>
<evidence type="ECO:0000256" key="8">
    <source>
        <dbReference type="ARBA" id="ARBA00048109"/>
    </source>
</evidence>
<dbReference type="Gene3D" id="3.40.50.1820">
    <property type="entry name" value="alpha/beta hydrolase"/>
    <property type="match status" value="1"/>
</dbReference>
<keyword evidence="11" id="KW-1185">Reference proteome</keyword>
<reference evidence="10 11" key="1">
    <citation type="submission" date="2012-02" db="EMBL/GenBank/DDBJ databases">
        <title>Whole genome shotgun sequence of Gordonia terrae NBRC 100016.</title>
        <authorList>
            <person name="Takarada H."/>
            <person name="Hosoyama A."/>
            <person name="Tsuchikane K."/>
            <person name="Katsumata H."/>
            <person name="Yamazaki S."/>
            <person name="Fujita N."/>
        </authorList>
    </citation>
    <scope>NUCLEOTIDE SEQUENCE [LARGE SCALE GENOMIC DNA]</scope>
    <source>
        <strain evidence="10 11">NBRC 100016</strain>
    </source>
</reference>
<keyword evidence="9" id="KW-0732">Signal</keyword>
<dbReference type="PROSITE" id="PS51318">
    <property type="entry name" value="TAT"/>
    <property type="match status" value="1"/>
</dbReference>
<name>A0ABQ0HDS4_9ACTN</name>
<evidence type="ECO:0000256" key="7">
    <source>
        <dbReference type="ARBA" id="ARBA00032572"/>
    </source>
</evidence>
<dbReference type="InterPro" id="IPR006311">
    <property type="entry name" value="TAT_signal"/>
</dbReference>
<dbReference type="Pfam" id="PF00756">
    <property type="entry name" value="Esterase"/>
    <property type="match status" value="1"/>
</dbReference>
<accession>A0ABQ0HDS4</accession>
<comment type="catalytic activity">
    <reaction evidence="1">
        <text>2 alpha,alpha'-trehalose 6-mycolate = alpha,alpha'-trehalose 6,6'-bismycolate + alpha,alpha-trehalose</text>
        <dbReference type="Rhea" id="RHEA:23472"/>
        <dbReference type="ChEBI" id="CHEBI:16551"/>
        <dbReference type="ChEBI" id="CHEBI:18195"/>
        <dbReference type="ChEBI" id="CHEBI:18234"/>
        <dbReference type="EC" id="2.3.1.122"/>
    </reaction>
</comment>
<protein>
    <recommendedName>
        <fullName evidence="7">Acyl-CoA:diacylglycerol acyltransferase</fullName>
        <ecNumber evidence="3">2.3.1.122</ecNumber>
        <ecNumber evidence="4">2.3.1.20</ecNumber>
    </recommendedName>
</protein>
<dbReference type="PANTHER" id="PTHR48098:SF1">
    <property type="entry name" value="DIACYLGLYCEROL ACYLTRANSFERASE_MYCOLYLTRANSFERASE AG85A"/>
    <property type="match status" value="1"/>
</dbReference>